<evidence type="ECO:0000256" key="1">
    <source>
        <dbReference type="SAM" id="MobiDB-lite"/>
    </source>
</evidence>
<accession>A0A5C3N859</accession>
<keyword evidence="2" id="KW-0812">Transmembrane</keyword>
<dbReference type="OrthoDB" id="3052647at2759"/>
<proteinExistence type="predicted"/>
<protein>
    <recommendedName>
        <fullName evidence="5">Transmembrane protein</fullName>
    </recommendedName>
</protein>
<dbReference type="Gene3D" id="2.60.120.260">
    <property type="entry name" value="Galactose-binding domain-like"/>
    <property type="match status" value="1"/>
</dbReference>
<keyword evidence="2" id="KW-0472">Membrane</keyword>
<feature type="compositionally biased region" description="Low complexity" evidence="1">
    <location>
        <begin position="209"/>
        <end position="219"/>
    </location>
</feature>
<dbReference type="AlphaFoldDB" id="A0A5C3N859"/>
<feature type="compositionally biased region" description="Basic residues" evidence="1">
    <location>
        <begin position="291"/>
        <end position="306"/>
    </location>
</feature>
<keyword evidence="4" id="KW-1185">Reference proteome</keyword>
<keyword evidence="2" id="KW-1133">Transmembrane helix</keyword>
<sequence>MGDNCRILVDDADANLTWVGSWISQGNSSSNLFDTAHIAVEARPYVSFNFTGTWVAVYGTILRIADDSYPTSSYTVDDEWELFTPQNASSPLYNQLFFEATLPNGSHTLNVSVLSATPVNPFVIDYILYSPSTSCLGESGLDHSVSGPALPVPVLGGIIGGAVGGFLLLLIGGVFGFRLYKQRNRDGVPTEKRTGRMRLGQVIPYTVVSDESPSPSQSSLLHEGRRNSESGGQRVPSPLRHHKRRARSDSHVQANANRASASTAATLVAPSVPSTPRGTGEETLAEDEGRRHVRTRSSRMKRRGGTRRPPLPPIPTQAVDESCLGVPVRPLD</sequence>
<feature type="region of interest" description="Disordered" evidence="1">
    <location>
        <begin position="206"/>
        <end position="332"/>
    </location>
</feature>
<reference evidence="3 4" key="1">
    <citation type="journal article" date="2019" name="Nat. Ecol. Evol.">
        <title>Megaphylogeny resolves global patterns of mushroom evolution.</title>
        <authorList>
            <person name="Varga T."/>
            <person name="Krizsan K."/>
            <person name="Foldi C."/>
            <person name="Dima B."/>
            <person name="Sanchez-Garcia M."/>
            <person name="Sanchez-Ramirez S."/>
            <person name="Szollosi G.J."/>
            <person name="Szarkandi J.G."/>
            <person name="Papp V."/>
            <person name="Albert L."/>
            <person name="Andreopoulos W."/>
            <person name="Angelini C."/>
            <person name="Antonin V."/>
            <person name="Barry K.W."/>
            <person name="Bougher N.L."/>
            <person name="Buchanan P."/>
            <person name="Buyck B."/>
            <person name="Bense V."/>
            <person name="Catcheside P."/>
            <person name="Chovatia M."/>
            <person name="Cooper J."/>
            <person name="Damon W."/>
            <person name="Desjardin D."/>
            <person name="Finy P."/>
            <person name="Geml J."/>
            <person name="Haridas S."/>
            <person name="Hughes K."/>
            <person name="Justo A."/>
            <person name="Karasinski D."/>
            <person name="Kautmanova I."/>
            <person name="Kiss B."/>
            <person name="Kocsube S."/>
            <person name="Kotiranta H."/>
            <person name="LaButti K.M."/>
            <person name="Lechner B.E."/>
            <person name="Liimatainen K."/>
            <person name="Lipzen A."/>
            <person name="Lukacs Z."/>
            <person name="Mihaltcheva S."/>
            <person name="Morgado L.N."/>
            <person name="Niskanen T."/>
            <person name="Noordeloos M.E."/>
            <person name="Ohm R.A."/>
            <person name="Ortiz-Santana B."/>
            <person name="Ovrebo C."/>
            <person name="Racz N."/>
            <person name="Riley R."/>
            <person name="Savchenko A."/>
            <person name="Shiryaev A."/>
            <person name="Soop K."/>
            <person name="Spirin V."/>
            <person name="Szebenyi C."/>
            <person name="Tomsovsky M."/>
            <person name="Tulloss R.E."/>
            <person name="Uehling J."/>
            <person name="Grigoriev I.V."/>
            <person name="Vagvolgyi C."/>
            <person name="Papp T."/>
            <person name="Martin F.M."/>
            <person name="Miettinen O."/>
            <person name="Hibbett D.S."/>
            <person name="Nagy L.G."/>
        </authorList>
    </citation>
    <scope>NUCLEOTIDE SEQUENCE [LARGE SCALE GENOMIC DNA]</scope>
    <source>
        <strain evidence="3 4">OMC1185</strain>
    </source>
</reference>
<feature type="transmembrane region" description="Helical" evidence="2">
    <location>
        <begin position="154"/>
        <end position="177"/>
    </location>
</feature>
<feature type="compositionally biased region" description="Low complexity" evidence="1">
    <location>
        <begin position="254"/>
        <end position="266"/>
    </location>
</feature>
<evidence type="ECO:0000313" key="4">
    <source>
        <dbReference type="Proteomes" id="UP000305948"/>
    </source>
</evidence>
<evidence type="ECO:0000313" key="3">
    <source>
        <dbReference type="EMBL" id="TFK53275.1"/>
    </source>
</evidence>
<evidence type="ECO:0008006" key="5">
    <source>
        <dbReference type="Google" id="ProtNLM"/>
    </source>
</evidence>
<evidence type="ECO:0000256" key="2">
    <source>
        <dbReference type="SAM" id="Phobius"/>
    </source>
</evidence>
<dbReference type="EMBL" id="ML213507">
    <property type="protein sequence ID" value="TFK53275.1"/>
    <property type="molecule type" value="Genomic_DNA"/>
</dbReference>
<name>A0A5C3N859_9AGAM</name>
<gene>
    <name evidence="3" type="ORF">OE88DRAFT_1733237</name>
</gene>
<dbReference type="STRING" id="5364.A0A5C3N859"/>
<organism evidence="3 4">
    <name type="scientific">Heliocybe sulcata</name>
    <dbReference type="NCBI Taxonomy" id="5364"/>
    <lineage>
        <taxon>Eukaryota</taxon>
        <taxon>Fungi</taxon>
        <taxon>Dikarya</taxon>
        <taxon>Basidiomycota</taxon>
        <taxon>Agaricomycotina</taxon>
        <taxon>Agaricomycetes</taxon>
        <taxon>Gloeophyllales</taxon>
        <taxon>Gloeophyllaceae</taxon>
        <taxon>Heliocybe</taxon>
    </lineage>
</organism>
<dbReference type="Proteomes" id="UP000305948">
    <property type="component" value="Unassembled WGS sequence"/>
</dbReference>